<proteinExistence type="inferred from homology"/>
<dbReference type="PANTHER" id="PTHR47978">
    <property type="match status" value="1"/>
</dbReference>
<dbReference type="PROSITE" id="PS51419">
    <property type="entry name" value="RAB"/>
    <property type="match status" value="1"/>
</dbReference>
<dbReference type="InterPro" id="IPR005225">
    <property type="entry name" value="Small_GTP-bd"/>
</dbReference>
<sequence>MTCVDCKVVLLGNANTGKTCLLRRYKDKTFCELSQMTVGAAFLPMTETFDDVTVNLGCWDTAGSERFASVTRNYYRGACAAVICYDLTCVESFNGAQKWVSEMTAMVPECKLYLCGTKKDLIDSGNFPRAVPLARVRAFAEADDVQADIFQTSSKTGENIATSNGSFRLESWRDDPRVKKTADSTCCH</sequence>
<organism evidence="3 4">
    <name type="scientific">Mya arenaria</name>
    <name type="common">Soft-shell clam</name>
    <dbReference type="NCBI Taxonomy" id="6604"/>
    <lineage>
        <taxon>Eukaryota</taxon>
        <taxon>Metazoa</taxon>
        <taxon>Spiralia</taxon>
        <taxon>Lophotrochozoa</taxon>
        <taxon>Mollusca</taxon>
        <taxon>Bivalvia</taxon>
        <taxon>Autobranchia</taxon>
        <taxon>Heteroconchia</taxon>
        <taxon>Euheterodonta</taxon>
        <taxon>Imparidentia</taxon>
        <taxon>Neoheterodontei</taxon>
        <taxon>Myida</taxon>
        <taxon>Myoidea</taxon>
        <taxon>Myidae</taxon>
        <taxon>Mya</taxon>
    </lineage>
</organism>
<dbReference type="CDD" id="cd00154">
    <property type="entry name" value="Rab"/>
    <property type="match status" value="1"/>
</dbReference>
<dbReference type="SMART" id="SM00173">
    <property type="entry name" value="RAS"/>
    <property type="match status" value="1"/>
</dbReference>
<name>A0ABY7FR68_MYAAR</name>
<dbReference type="InterPro" id="IPR001806">
    <property type="entry name" value="Small_GTPase"/>
</dbReference>
<evidence type="ECO:0000256" key="2">
    <source>
        <dbReference type="ARBA" id="ARBA00022741"/>
    </source>
</evidence>
<dbReference type="PRINTS" id="PR00449">
    <property type="entry name" value="RASTRNSFRMNG"/>
</dbReference>
<accession>A0ABY7FR68</accession>
<reference evidence="3" key="1">
    <citation type="submission" date="2022-11" db="EMBL/GenBank/DDBJ databases">
        <title>Centuries of genome instability and evolution in soft-shell clam transmissible cancer (bioRxiv).</title>
        <authorList>
            <person name="Hart S.F.M."/>
            <person name="Yonemitsu M.A."/>
            <person name="Giersch R.M."/>
            <person name="Beal B.F."/>
            <person name="Arriagada G."/>
            <person name="Davis B.W."/>
            <person name="Ostrander E.A."/>
            <person name="Goff S.P."/>
            <person name="Metzger M.J."/>
        </authorList>
    </citation>
    <scope>NUCLEOTIDE SEQUENCE</scope>
    <source>
        <strain evidence="3">MELC-2E11</strain>
        <tissue evidence="3">Siphon/mantle</tissue>
    </source>
</reference>
<dbReference type="Gene3D" id="3.40.50.300">
    <property type="entry name" value="P-loop containing nucleotide triphosphate hydrolases"/>
    <property type="match status" value="1"/>
</dbReference>
<comment type="similarity">
    <text evidence="1">Belongs to the small GTPase superfamily. Rab family.</text>
</comment>
<dbReference type="Proteomes" id="UP001164746">
    <property type="component" value="Chromosome 12"/>
</dbReference>
<dbReference type="SUPFAM" id="SSF52540">
    <property type="entry name" value="P-loop containing nucleoside triphosphate hydrolases"/>
    <property type="match status" value="1"/>
</dbReference>
<dbReference type="InterPro" id="IPR027417">
    <property type="entry name" value="P-loop_NTPase"/>
</dbReference>
<keyword evidence="2" id="KW-0547">Nucleotide-binding</keyword>
<evidence type="ECO:0000256" key="1">
    <source>
        <dbReference type="ARBA" id="ARBA00006270"/>
    </source>
</evidence>
<evidence type="ECO:0000313" key="4">
    <source>
        <dbReference type="Proteomes" id="UP001164746"/>
    </source>
</evidence>
<keyword evidence="4" id="KW-1185">Reference proteome</keyword>
<evidence type="ECO:0000313" key="3">
    <source>
        <dbReference type="EMBL" id="WAR21716.1"/>
    </source>
</evidence>
<gene>
    <name evidence="3" type="ORF">MAR_015690</name>
</gene>
<dbReference type="Pfam" id="PF00071">
    <property type="entry name" value="Ras"/>
    <property type="match status" value="1"/>
</dbReference>
<dbReference type="EMBL" id="CP111023">
    <property type="protein sequence ID" value="WAR21716.1"/>
    <property type="molecule type" value="Genomic_DNA"/>
</dbReference>
<dbReference type="NCBIfam" id="TIGR00231">
    <property type="entry name" value="small_GTP"/>
    <property type="match status" value="1"/>
</dbReference>
<dbReference type="SMART" id="SM00175">
    <property type="entry name" value="RAB"/>
    <property type="match status" value="1"/>
</dbReference>
<protein>
    <submittedName>
        <fullName evidence="3">RAB24-like protein</fullName>
    </submittedName>
</protein>
<dbReference type="SMART" id="SM00174">
    <property type="entry name" value="RHO"/>
    <property type="match status" value="1"/>
</dbReference>